<feature type="domain" description="DUF2460" evidence="1">
    <location>
        <begin position="646"/>
        <end position="837"/>
    </location>
</feature>
<dbReference type="CDD" id="cd19607">
    <property type="entry name" value="GTA_TIM-barrel-like"/>
    <property type="match status" value="1"/>
</dbReference>
<gene>
    <name evidence="3" type="ORF">SAMN06265338_101731</name>
</gene>
<keyword evidence="4" id="KW-1185">Reference proteome</keyword>
<protein>
    <submittedName>
        <fullName evidence="3">TIGR02217 family protein</fullName>
    </submittedName>
</protein>
<dbReference type="Gene3D" id="3.20.20.80">
    <property type="entry name" value="Glycosidases"/>
    <property type="match status" value="1"/>
</dbReference>
<evidence type="ECO:0000313" key="4">
    <source>
        <dbReference type="Proteomes" id="UP000198418"/>
    </source>
</evidence>
<name>A0A212QL31_RHOAC</name>
<dbReference type="Proteomes" id="UP000198418">
    <property type="component" value="Unassembled WGS sequence"/>
</dbReference>
<accession>A0A212QL31</accession>
<organism evidence="3 4">
    <name type="scientific">Rhodoblastus acidophilus</name>
    <name type="common">Rhodopseudomonas acidophila</name>
    <dbReference type="NCBI Taxonomy" id="1074"/>
    <lineage>
        <taxon>Bacteria</taxon>
        <taxon>Pseudomonadati</taxon>
        <taxon>Pseudomonadota</taxon>
        <taxon>Alphaproteobacteria</taxon>
        <taxon>Hyphomicrobiales</taxon>
        <taxon>Rhodoblastaceae</taxon>
        <taxon>Rhodoblastus</taxon>
    </lineage>
</organism>
<proteinExistence type="predicted"/>
<evidence type="ECO:0000313" key="3">
    <source>
        <dbReference type="EMBL" id="SNB60100.1"/>
    </source>
</evidence>
<dbReference type="EMBL" id="FYDG01000001">
    <property type="protein sequence ID" value="SNB60100.1"/>
    <property type="molecule type" value="Genomic_DNA"/>
</dbReference>
<sequence length="839" mass="90529">MATTSACVAWRGETMAQLFGVCLLPATGEFTYDPLPAQGGKSTDSTVAPINAYLAPGGAKADYSFALDQLQAAHPECRTVALVCAWFGDSTDAAACKIYPATNFIGGGFKTYADGAWSGADWQVSGLTQKSSGLIPISTSNGSAAYGGTPSDQSIVRCIRDLRARGLRVIFYPFILMDAPGKPWRGRIGLSADLSAATTQAVATFLGAARPSQFTPDADNLTVAYSGAPTDFTYRRFILHYANLCAVAGGVDLFLIGSELRGLEILRGPNWTRAGTTDANGCAQWDYPFVAGLTQLAADVRATFDTAGFTRDLTRYKNLIAYSPDWSTWNGWQHPDAQGQWPHLDQLFASPNIDLVAFDNYLPLSDWTLGDGGLDCHNWNAPRPQSWPPTPETMNGLGLSGEPSLHNADYLKANIEGGEGFNWYYANSYSGGVGLDPLGTDQRCTLPLGDRATQTRRPFAANQKLLMRKGLRWWWNNAHRAIYDTGDGAGWIPRGPATAWTPRSKSIAFVEYGFATVDRCTNQPNVFYDPKSSESATPFWSLWTGSRGAGWTPQRDDTLADLALQAVHDYWLANNETSASGVPMIYTPFCCAWNWDARPFPVFPLASDVWGDGGAWANGNWIGGKGPTVAPAAPDPPPASGDLAAFPTLAGQGWSVKYQPRFLTSVQTRVSGRELRAARRLNPSRDIEISFDVLRGAAALAELQQVVAFISAHAGQAQPFLFAPPDNLGDVRGAILGQGDGTTRRFPLTRRIGGFSETAPAFLGVPTIRFDGVAAPAGYALSILPTAVTFTTAPAPGVMVTADFTAADLVRFADDSVDLEEFMTDFWTLRRVRLETVRT</sequence>
<feature type="domain" description="GTA TIM-barrel-like" evidence="2">
    <location>
        <begin position="232"/>
        <end position="604"/>
    </location>
</feature>
<dbReference type="RefSeq" id="WP_141098335.1">
    <property type="nucleotide sequence ID" value="NZ_FYDG01000001.1"/>
</dbReference>
<dbReference type="InterPro" id="IPR025195">
    <property type="entry name" value="GTA_TIM_dom"/>
</dbReference>
<dbReference type="AlphaFoldDB" id="A0A212QL31"/>
<reference evidence="4" key="1">
    <citation type="submission" date="2017-06" db="EMBL/GenBank/DDBJ databases">
        <authorList>
            <person name="Varghese N."/>
            <person name="Submissions S."/>
        </authorList>
    </citation>
    <scope>NUCLEOTIDE SEQUENCE [LARGE SCALE GENOMIC DNA]</scope>
    <source>
        <strain evidence="4">DSM 137</strain>
    </source>
</reference>
<dbReference type="Pfam" id="PF09343">
    <property type="entry name" value="DUF2460"/>
    <property type="match status" value="1"/>
</dbReference>
<evidence type="ECO:0000259" key="2">
    <source>
        <dbReference type="Pfam" id="PF13547"/>
    </source>
</evidence>
<dbReference type="InterPro" id="IPR011740">
    <property type="entry name" value="DUF2460"/>
</dbReference>
<evidence type="ECO:0000259" key="1">
    <source>
        <dbReference type="Pfam" id="PF09343"/>
    </source>
</evidence>
<dbReference type="OrthoDB" id="8445115at2"/>
<dbReference type="Pfam" id="PF13547">
    <property type="entry name" value="GTA_TIM"/>
    <property type="match status" value="1"/>
</dbReference>